<dbReference type="AlphaFoldDB" id="A0A974WIF8"/>
<feature type="transmembrane region" description="Helical" evidence="1">
    <location>
        <begin position="38"/>
        <end position="57"/>
    </location>
</feature>
<dbReference type="Proteomes" id="UP000662783">
    <property type="component" value="Chromosome"/>
</dbReference>
<keyword evidence="1" id="KW-0812">Transmembrane</keyword>
<dbReference type="GO" id="GO:0016020">
    <property type="term" value="C:membrane"/>
    <property type="evidence" value="ECO:0007669"/>
    <property type="project" value="InterPro"/>
</dbReference>
<keyword evidence="1" id="KW-0472">Membrane</keyword>
<dbReference type="KEGG" id="fuv:JR347_08690"/>
<keyword evidence="4" id="KW-1185">Reference proteome</keyword>
<evidence type="ECO:0000256" key="1">
    <source>
        <dbReference type="SAM" id="Phobius"/>
    </source>
</evidence>
<proteinExistence type="predicted"/>
<evidence type="ECO:0000259" key="2">
    <source>
        <dbReference type="Pfam" id="PF06580"/>
    </source>
</evidence>
<evidence type="ECO:0000313" key="4">
    <source>
        <dbReference type="Proteomes" id="UP000662783"/>
    </source>
</evidence>
<feature type="transmembrane region" description="Helical" evidence="1">
    <location>
        <begin position="118"/>
        <end position="139"/>
    </location>
</feature>
<organism evidence="3 4">
    <name type="scientific">Fulvivirga lutea</name>
    <dbReference type="NCBI Taxonomy" id="2810512"/>
    <lineage>
        <taxon>Bacteria</taxon>
        <taxon>Pseudomonadati</taxon>
        <taxon>Bacteroidota</taxon>
        <taxon>Cytophagia</taxon>
        <taxon>Cytophagales</taxon>
        <taxon>Fulvivirgaceae</taxon>
        <taxon>Fulvivirga</taxon>
    </lineage>
</organism>
<dbReference type="EMBL" id="CP070608">
    <property type="protein sequence ID" value="QSE99149.1"/>
    <property type="molecule type" value="Genomic_DNA"/>
</dbReference>
<feature type="transmembrane region" description="Helical" evidence="1">
    <location>
        <begin position="78"/>
        <end position="98"/>
    </location>
</feature>
<protein>
    <submittedName>
        <fullName evidence="3">Histidine kinase</fullName>
    </submittedName>
</protein>
<dbReference type="InterPro" id="IPR050640">
    <property type="entry name" value="Bact_2-comp_sensor_kinase"/>
</dbReference>
<accession>A0A974WIF8</accession>
<name>A0A974WIF8_9BACT</name>
<sequence>MKPFKIIGIIWSGTKLISIFSVMLWLKSIGVERSIIRVASSQIGSWLLGLVFLYFIINLLLKKDLLRKYWVYHLRINLLGIVVFTLLMSVFPILMEYIYNKPKLPELWEMYLANLPSFFRESFLTYNFLIGITYGLIYYDSRKQEEVKREKVEKQLLETRMLYLKSQLRPHFLFNSLNAISSLIDEDSKKAQSMLVDLSELLRSVLEFDSRNKISLQEELNILEKYIQIEITRFSDSLIIKKNISNDHLTCLIPSFILQPLVENSIKHGFTENKLEIIISTELIDETLCIKVSDNGSGLTENWKYGTGLSNIITRISETYGEKYAFKIYNNTNQPGLTNEIILPAEK</sequence>
<dbReference type="InterPro" id="IPR036890">
    <property type="entry name" value="HATPase_C_sf"/>
</dbReference>
<keyword evidence="3" id="KW-0418">Kinase</keyword>
<feature type="transmembrane region" description="Helical" evidence="1">
    <location>
        <begin position="7"/>
        <end position="26"/>
    </location>
</feature>
<dbReference type="Gene3D" id="3.30.565.10">
    <property type="entry name" value="Histidine kinase-like ATPase, C-terminal domain"/>
    <property type="match status" value="1"/>
</dbReference>
<dbReference type="PANTHER" id="PTHR34220:SF7">
    <property type="entry name" value="SENSOR HISTIDINE KINASE YPDA"/>
    <property type="match status" value="1"/>
</dbReference>
<evidence type="ECO:0000313" key="3">
    <source>
        <dbReference type="EMBL" id="QSE99149.1"/>
    </source>
</evidence>
<keyword evidence="1" id="KW-1133">Transmembrane helix</keyword>
<reference evidence="3" key="1">
    <citation type="submission" date="2021-02" db="EMBL/GenBank/DDBJ databases">
        <title>Fulvivirga sp. S481 isolated from sea water.</title>
        <authorList>
            <person name="Bae S.S."/>
            <person name="Baek K."/>
        </authorList>
    </citation>
    <scope>NUCLEOTIDE SEQUENCE</scope>
    <source>
        <strain evidence="3">S481</strain>
    </source>
</reference>
<gene>
    <name evidence="3" type="ORF">JR347_08690</name>
</gene>
<dbReference type="Pfam" id="PF06580">
    <property type="entry name" value="His_kinase"/>
    <property type="match status" value="1"/>
</dbReference>
<keyword evidence="3" id="KW-0808">Transferase</keyword>
<dbReference type="InterPro" id="IPR010559">
    <property type="entry name" value="Sig_transdc_His_kin_internal"/>
</dbReference>
<dbReference type="PANTHER" id="PTHR34220">
    <property type="entry name" value="SENSOR HISTIDINE KINASE YPDA"/>
    <property type="match status" value="1"/>
</dbReference>
<feature type="domain" description="Signal transduction histidine kinase internal region" evidence="2">
    <location>
        <begin position="161"/>
        <end position="238"/>
    </location>
</feature>
<dbReference type="SUPFAM" id="SSF55874">
    <property type="entry name" value="ATPase domain of HSP90 chaperone/DNA topoisomerase II/histidine kinase"/>
    <property type="match status" value="1"/>
</dbReference>
<dbReference type="GO" id="GO:0000155">
    <property type="term" value="F:phosphorelay sensor kinase activity"/>
    <property type="evidence" value="ECO:0007669"/>
    <property type="project" value="InterPro"/>
</dbReference>
<dbReference type="RefSeq" id="WP_205723660.1">
    <property type="nucleotide sequence ID" value="NZ_CP070608.1"/>
</dbReference>